<dbReference type="GO" id="GO:0071944">
    <property type="term" value="C:cell periphery"/>
    <property type="evidence" value="ECO:0007669"/>
    <property type="project" value="UniProtKB-ARBA"/>
</dbReference>
<keyword evidence="4" id="KW-0547">Nucleotide-binding</keyword>
<protein>
    <recommendedName>
        <fullName evidence="10">Epidermal growth factor receptor-like transmembrane-juxtamembrane segment domain-containing protein</fullName>
    </recommendedName>
</protein>
<evidence type="ECO:0000256" key="6">
    <source>
        <dbReference type="ARBA" id="ARBA00022989"/>
    </source>
</evidence>
<feature type="domain" description="Epidermal growth factor receptor-like transmembrane-juxtamembrane segment" evidence="10">
    <location>
        <begin position="159"/>
        <end position="188"/>
    </location>
</feature>
<reference evidence="11" key="1">
    <citation type="journal article" date="2023" name="IMA Fungus">
        <title>Comparative genomic study of the Penicillium genus elucidates a diverse pangenome and 15 lateral gene transfer events.</title>
        <authorList>
            <person name="Petersen C."/>
            <person name="Sorensen T."/>
            <person name="Nielsen M.R."/>
            <person name="Sondergaard T.E."/>
            <person name="Sorensen J.L."/>
            <person name="Fitzpatrick D.A."/>
            <person name="Frisvad J.C."/>
            <person name="Nielsen K.L."/>
        </authorList>
    </citation>
    <scope>NUCLEOTIDE SEQUENCE</scope>
    <source>
        <strain evidence="11">IBT 15450</strain>
    </source>
</reference>
<evidence type="ECO:0000256" key="5">
    <source>
        <dbReference type="ARBA" id="ARBA00022840"/>
    </source>
</evidence>
<proteinExistence type="predicted"/>
<comment type="caution">
    <text evidence="11">The sequence shown here is derived from an EMBL/GenBank/DDBJ whole genome shotgun (WGS) entry which is preliminary data.</text>
</comment>
<organism evidence="11 12">
    <name type="scientific">Penicillium canescens</name>
    <dbReference type="NCBI Taxonomy" id="5083"/>
    <lineage>
        <taxon>Eukaryota</taxon>
        <taxon>Fungi</taxon>
        <taxon>Dikarya</taxon>
        <taxon>Ascomycota</taxon>
        <taxon>Pezizomycotina</taxon>
        <taxon>Eurotiomycetes</taxon>
        <taxon>Eurotiomycetidae</taxon>
        <taxon>Eurotiales</taxon>
        <taxon>Aspergillaceae</taxon>
        <taxon>Penicillium</taxon>
    </lineage>
</organism>
<dbReference type="GO" id="GO:0016020">
    <property type="term" value="C:membrane"/>
    <property type="evidence" value="ECO:0007669"/>
    <property type="project" value="UniProtKB-SubCell"/>
</dbReference>
<evidence type="ECO:0000256" key="9">
    <source>
        <dbReference type="SAM" id="Phobius"/>
    </source>
</evidence>
<evidence type="ECO:0000259" key="10">
    <source>
        <dbReference type="Pfam" id="PF21314"/>
    </source>
</evidence>
<keyword evidence="2" id="KW-0597">Phosphoprotein</keyword>
<keyword evidence="12" id="KW-1185">Reference proteome</keyword>
<evidence type="ECO:0000256" key="4">
    <source>
        <dbReference type="ARBA" id="ARBA00022741"/>
    </source>
</evidence>
<dbReference type="PANTHER" id="PTHR15549">
    <property type="entry name" value="PAIRED IMMUNOGLOBULIN-LIKE TYPE 2 RECEPTOR"/>
    <property type="match status" value="1"/>
</dbReference>
<evidence type="ECO:0000256" key="8">
    <source>
        <dbReference type="SAM" id="MobiDB-lite"/>
    </source>
</evidence>
<gene>
    <name evidence="11" type="ORF">N7460_004492</name>
</gene>
<evidence type="ECO:0000313" key="12">
    <source>
        <dbReference type="Proteomes" id="UP001219568"/>
    </source>
</evidence>
<keyword evidence="6 9" id="KW-1133">Transmembrane helix</keyword>
<comment type="subcellular location">
    <subcellularLocation>
        <location evidence="1">Membrane</location>
        <topology evidence="1">Single-pass membrane protein</topology>
    </subcellularLocation>
</comment>
<feature type="region of interest" description="Disordered" evidence="8">
    <location>
        <begin position="119"/>
        <end position="153"/>
    </location>
</feature>
<name>A0AAD6N8R6_PENCN</name>
<dbReference type="EMBL" id="JAQJZL010000004">
    <property type="protein sequence ID" value="KAJ6043137.1"/>
    <property type="molecule type" value="Genomic_DNA"/>
</dbReference>
<dbReference type="GO" id="GO:0005524">
    <property type="term" value="F:ATP binding"/>
    <property type="evidence" value="ECO:0007669"/>
    <property type="project" value="UniProtKB-KW"/>
</dbReference>
<evidence type="ECO:0000256" key="3">
    <source>
        <dbReference type="ARBA" id="ARBA00022692"/>
    </source>
</evidence>
<dbReference type="Proteomes" id="UP001219568">
    <property type="component" value="Unassembled WGS sequence"/>
</dbReference>
<keyword evidence="5" id="KW-0067">ATP-binding</keyword>
<keyword evidence="3 9" id="KW-0812">Transmembrane</keyword>
<dbReference type="InterPro" id="IPR051694">
    <property type="entry name" value="Immunoregulatory_rcpt-like"/>
</dbReference>
<accession>A0AAD6N8R6</accession>
<sequence>MSDTSGYALRRNGSCLSTETDCGLTTPPFHACCPGNTFCPGPQYNVICCPSNADCSNLIGKKCADSKADLYSSTSDIASEGFCCERGKHAFTLEDQGVGCADQLSDLQVSMTQLGAISSASATPSSTSSTTSTASPTVSPTPTSSNEAKPASKTDTGVIVGGVVGGVAGAAILIALLWFFLRRRNKQQAKEKQSTSSPSIYHPQTPQAHPLELNAEKEHHIVELSGGPITYQ</sequence>
<feature type="compositionally biased region" description="Low complexity" evidence="8">
    <location>
        <begin position="119"/>
        <end position="145"/>
    </location>
</feature>
<dbReference type="InterPro" id="IPR049328">
    <property type="entry name" value="TM_ErbB1"/>
</dbReference>
<evidence type="ECO:0000256" key="1">
    <source>
        <dbReference type="ARBA" id="ARBA00004167"/>
    </source>
</evidence>
<reference evidence="11" key="2">
    <citation type="submission" date="2023-01" db="EMBL/GenBank/DDBJ databases">
        <authorList>
            <person name="Petersen C."/>
        </authorList>
    </citation>
    <scope>NUCLEOTIDE SEQUENCE</scope>
    <source>
        <strain evidence="11">IBT 15450</strain>
    </source>
</reference>
<dbReference type="PANTHER" id="PTHR15549:SF27">
    <property type="entry name" value="CHITIN-BINDING TYPE-1 DOMAIN-CONTAINING PROTEIN"/>
    <property type="match status" value="1"/>
</dbReference>
<keyword evidence="7 9" id="KW-0472">Membrane</keyword>
<dbReference type="Pfam" id="PF21314">
    <property type="entry name" value="TM_ErbB1"/>
    <property type="match status" value="1"/>
</dbReference>
<evidence type="ECO:0000256" key="7">
    <source>
        <dbReference type="ARBA" id="ARBA00023136"/>
    </source>
</evidence>
<evidence type="ECO:0000256" key="2">
    <source>
        <dbReference type="ARBA" id="ARBA00022553"/>
    </source>
</evidence>
<feature type="transmembrane region" description="Helical" evidence="9">
    <location>
        <begin position="158"/>
        <end position="181"/>
    </location>
</feature>
<evidence type="ECO:0000313" key="11">
    <source>
        <dbReference type="EMBL" id="KAJ6043137.1"/>
    </source>
</evidence>
<dbReference type="AlphaFoldDB" id="A0AAD6N8R6"/>